<reference evidence="3 4" key="1">
    <citation type="submission" date="2017-05" db="EMBL/GenBank/DDBJ databases">
        <authorList>
            <person name="Varghese N."/>
            <person name="Submissions S."/>
        </authorList>
    </citation>
    <scope>NUCLEOTIDE SEQUENCE [LARGE SCALE GENOMIC DNA]</scope>
    <source>
        <strain evidence="3 4">DSM 21194</strain>
    </source>
</reference>
<evidence type="ECO:0000256" key="1">
    <source>
        <dbReference type="ARBA" id="ARBA00022737"/>
    </source>
</evidence>
<dbReference type="EMBL" id="FXTH01000009">
    <property type="protein sequence ID" value="SMO69071.1"/>
    <property type="molecule type" value="Genomic_DNA"/>
</dbReference>
<evidence type="ECO:0000313" key="3">
    <source>
        <dbReference type="EMBL" id="SMO69071.1"/>
    </source>
</evidence>
<dbReference type="Proteomes" id="UP000317593">
    <property type="component" value="Unassembled WGS sequence"/>
</dbReference>
<evidence type="ECO:0000256" key="2">
    <source>
        <dbReference type="PROSITE-ProRule" id="PRU00504"/>
    </source>
</evidence>
<gene>
    <name evidence="3" type="ORF">SAMN06265218_109145</name>
</gene>
<dbReference type="PROSITE" id="PS51125">
    <property type="entry name" value="NHL"/>
    <property type="match status" value="1"/>
</dbReference>
<name>A0A521DD42_9BACT</name>
<dbReference type="Gene3D" id="2.120.10.30">
    <property type="entry name" value="TolB, C-terminal domain"/>
    <property type="match status" value="1"/>
</dbReference>
<dbReference type="InterPro" id="IPR011042">
    <property type="entry name" value="6-blade_b-propeller_TolB-like"/>
</dbReference>
<dbReference type="AlphaFoldDB" id="A0A521DD42"/>
<organism evidence="3 4">
    <name type="scientific">Fodinibius sediminis</name>
    <dbReference type="NCBI Taxonomy" id="1214077"/>
    <lineage>
        <taxon>Bacteria</taxon>
        <taxon>Pseudomonadati</taxon>
        <taxon>Balneolota</taxon>
        <taxon>Balneolia</taxon>
        <taxon>Balneolales</taxon>
        <taxon>Balneolaceae</taxon>
        <taxon>Fodinibius</taxon>
    </lineage>
</organism>
<feature type="repeat" description="NHL" evidence="2">
    <location>
        <begin position="246"/>
        <end position="279"/>
    </location>
</feature>
<keyword evidence="1" id="KW-0677">Repeat</keyword>
<dbReference type="SUPFAM" id="SSF63825">
    <property type="entry name" value="YWTD domain"/>
    <property type="match status" value="1"/>
</dbReference>
<proteinExistence type="predicted"/>
<dbReference type="InterPro" id="IPR001258">
    <property type="entry name" value="NHL_repeat"/>
</dbReference>
<protein>
    <submittedName>
        <fullName evidence="3">SMP-30/Gluconolaconase/LRE-like region-containing protein</fullName>
    </submittedName>
</protein>
<sequence>MEIIMKNINPEKIYCKEFSYRFNEYKFILSLVTAVLTIGILPPPVSAQAQDTGSFPVGNPLGLTSEGEFRPISSNIKVYGAINSAESCIYDPDRDLIVVPSRGAPQSLRTNDAWVSLINHDGSVHTSKWIGIQNSDQRSDLSPPLVFNDPLGSEIADGVLYFADRDGGTGSDDPTVAVIRRFDLKTGAPLEEIRIEDSPWINDLAVAKDGTIYTTQTGDLGQNPDPQSWRVWEISPEGDISVFVVGNPINVPNGIAIDQDGNIVVVNFGNREVLTFTPGGELVETEKAVQAGGDGIEIMPDGTKYISSVRQGGISRISPGEPAELIAENIPSAASICYDSKANQLVVPMTSQNTLGFIPLD</sequence>
<accession>A0A521DD42</accession>
<keyword evidence="4" id="KW-1185">Reference proteome</keyword>
<evidence type="ECO:0000313" key="4">
    <source>
        <dbReference type="Proteomes" id="UP000317593"/>
    </source>
</evidence>